<evidence type="ECO:0000313" key="15">
    <source>
        <dbReference type="EMBL" id="ADI14707.1"/>
    </source>
</evidence>
<dbReference type="GO" id="GO:0005524">
    <property type="term" value="F:ATP binding"/>
    <property type="evidence" value="ECO:0007669"/>
    <property type="project" value="UniProtKB-KW"/>
</dbReference>
<evidence type="ECO:0000256" key="11">
    <source>
        <dbReference type="ARBA" id="ARBA00049057"/>
    </source>
</evidence>
<protein>
    <recommendedName>
        <fullName evidence="4 12">Phosphoribosylformylglycinamidine cyclo-ligase</fullName>
        <ecNumber evidence="3 12">6.3.3.1</ecNumber>
    </recommendedName>
    <alternativeName>
        <fullName evidence="9 12">AIR synthase</fullName>
    </alternativeName>
    <alternativeName>
        <fullName evidence="10 12">AIRS</fullName>
    </alternativeName>
    <alternativeName>
        <fullName evidence="8 12">Phosphoribosyl-aminoimidazole synthetase</fullName>
    </alternativeName>
</protein>
<evidence type="ECO:0000256" key="1">
    <source>
        <dbReference type="ARBA" id="ARBA00004686"/>
    </source>
</evidence>
<dbReference type="Pfam" id="PF02769">
    <property type="entry name" value="AIRS_C"/>
    <property type="match status" value="1"/>
</dbReference>
<evidence type="ECO:0000313" key="16">
    <source>
        <dbReference type="Proteomes" id="UP000000379"/>
    </source>
</evidence>
<organism evidence="15 16">
    <name type="scientific">Truepera radiovictrix (strain DSM 17093 / CIP 108686 / LMG 22925 / RQ-24)</name>
    <dbReference type="NCBI Taxonomy" id="649638"/>
    <lineage>
        <taxon>Bacteria</taxon>
        <taxon>Thermotogati</taxon>
        <taxon>Deinococcota</taxon>
        <taxon>Deinococci</taxon>
        <taxon>Trueperales</taxon>
        <taxon>Trueperaceae</taxon>
        <taxon>Truepera</taxon>
    </lineage>
</organism>
<dbReference type="Pfam" id="PF00586">
    <property type="entry name" value="AIRS"/>
    <property type="match status" value="1"/>
</dbReference>
<accession>D7CY68</accession>
<dbReference type="Proteomes" id="UP000000379">
    <property type="component" value="Chromosome"/>
</dbReference>
<dbReference type="GO" id="GO:0004641">
    <property type="term" value="F:phosphoribosylformylglycinamidine cyclo-ligase activity"/>
    <property type="evidence" value="ECO:0007669"/>
    <property type="project" value="UniProtKB-UniRule"/>
</dbReference>
<evidence type="ECO:0000256" key="6">
    <source>
        <dbReference type="ARBA" id="ARBA00022741"/>
    </source>
</evidence>
<dbReference type="eggNOG" id="COG0150">
    <property type="taxonomic scope" value="Bacteria"/>
</dbReference>
<dbReference type="PANTHER" id="PTHR10520">
    <property type="entry name" value="TRIFUNCTIONAL PURINE BIOSYNTHETIC PROTEIN ADENOSINE-3-RELATED"/>
    <property type="match status" value="1"/>
</dbReference>
<dbReference type="EMBL" id="CP002049">
    <property type="protein sequence ID" value="ADI14707.1"/>
    <property type="molecule type" value="Genomic_DNA"/>
</dbReference>
<keyword evidence="6 12" id="KW-0547">Nucleotide-binding</keyword>
<dbReference type="Gene3D" id="3.90.650.10">
    <property type="entry name" value="PurM-like C-terminal domain"/>
    <property type="match status" value="1"/>
</dbReference>
<sequence length="351" mass="35427">MAPSKPTPSSAHGSADASAYKDAGVDLGASAEALQRMASAVRATYTPAVLAGLGAFGGAFDALSLKELRAPVLVASTDGVGTKTEVARALGRFDTVGADLVNHCVNDILVGGARPLFFLDYVASARLEPATIAALVGGVAAACRAHAIPLLGGETAEMPGVYEAGAFDLVGTIIGVAERDAVLTGERVQAGDVVFGLASGGLQTNGFSLARKVLGGSLHEAFGASTVGAALLAPHRSFFGAVWPLLEAGLVRACAHITGGGLLENLPRALPAGLGAHLTPTWPVPEIFTLIQKRGGVGAAEMYRVFNMGVGFALITAPQDAAAVRARLPEAFVIGEVVPGSGVRIEGVAES</sequence>
<dbReference type="HAMAP" id="MF_00741">
    <property type="entry name" value="AIRS"/>
    <property type="match status" value="1"/>
</dbReference>
<dbReference type="EC" id="6.3.3.1" evidence="3 12"/>
<evidence type="ECO:0000256" key="10">
    <source>
        <dbReference type="ARBA" id="ARBA00033093"/>
    </source>
</evidence>
<dbReference type="RefSeq" id="WP_013178075.1">
    <property type="nucleotide sequence ID" value="NC_014221.1"/>
</dbReference>
<feature type="domain" description="PurM-like N-terminal" evidence="13">
    <location>
        <begin position="72"/>
        <end position="177"/>
    </location>
</feature>
<dbReference type="Gene3D" id="3.30.1330.10">
    <property type="entry name" value="PurM-like, N-terminal domain"/>
    <property type="match status" value="1"/>
</dbReference>
<dbReference type="GO" id="GO:0004637">
    <property type="term" value="F:phosphoribosylamine-glycine ligase activity"/>
    <property type="evidence" value="ECO:0007669"/>
    <property type="project" value="TreeGrafter"/>
</dbReference>
<dbReference type="GO" id="GO:0006189">
    <property type="term" value="P:'de novo' IMP biosynthetic process"/>
    <property type="evidence" value="ECO:0007669"/>
    <property type="project" value="UniProtKB-UniRule"/>
</dbReference>
<dbReference type="InterPro" id="IPR004733">
    <property type="entry name" value="PurM_cligase"/>
</dbReference>
<evidence type="ECO:0000256" key="3">
    <source>
        <dbReference type="ARBA" id="ARBA00013047"/>
    </source>
</evidence>
<evidence type="ECO:0000256" key="5">
    <source>
        <dbReference type="ARBA" id="ARBA00022598"/>
    </source>
</evidence>
<dbReference type="CDD" id="cd02196">
    <property type="entry name" value="PurM"/>
    <property type="match status" value="1"/>
</dbReference>
<dbReference type="SUPFAM" id="SSF55326">
    <property type="entry name" value="PurM N-terminal domain-like"/>
    <property type="match status" value="1"/>
</dbReference>
<dbReference type="HOGENOM" id="CLU_047116_0_0_0"/>
<keyword evidence="16" id="KW-1185">Reference proteome</keyword>
<evidence type="ECO:0000259" key="13">
    <source>
        <dbReference type="Pfam" id="PF00586"/>
    </source>
</evidence>
<dbReference type="NCBIfam" id="TIGR00878">
    <property type="entry name" value="purM"/>
    <property type="match status" value="1"/>
</dbReference>
<comment type="subcellular location">
    <subcellularLocation>
        <location evidence="12">Cytoplasm</location>
    </subcellularLocation>
</comment>
<evidence type="ECO:0000256" key="7">
    <source>
        <dbReference type="ARBA" id="ARBA00022840"/>
    </source>
</evidence>
<dbReference type="InterPro" id="IPR036921">
    <property type="entry name" value="PurM-like_N_sf"/>
</dbReference>
<dbReference type="InterPro" id="IPR010918">
    <property type="entry name" value="PurM-like_C_dom"/>
</dbReference>
<evidence type="ECO:0000256" key="9">
    <source>
        <dbReference type="ARBA" id="ARBA00032931"/>
    </source>
</evidence>
<name>D7CY68_TRURR</name>
<comment type="catalytic activity">
    <reaction evidence="11 12">
        <text>2-formamido-N(1)-(5-O-phospho-beta-D-ribosyl)acetamidine + ATP = 5-amino-1-(5-phospho-beta-D-ribosyl)imidazole + ADP + phosphate + H(+)</text>
        <dbReference type="Rhea" id="RHEA:23032"/>
        <dbReference type="ChEBI" id="CHEBI:15378"/>
        <dbReference type="ChEBI" id="CHEBI:30616"/>
        <dbReference type="ChEBI" id="CHEBI:43474"/>
        <dbReference type="ChEBI" id="CHEBI:137981"/>
        <dbReference type="ChEBI" id="CHEBI:147287"/>
        <dbReference type="ChEBI" id="CHEBI:456216"/>
        <dbReference type="EC" id="6.3.3.1"/>
    </reaction>
</comment>
<proteinExistence type="inferred from homology"/>
<dbReference type="InterPro" id="IPR036676">
    <property type="entry name" value="PurM-like_C_sf"/>
</dbReference>
<dbReference type="OrthoDB" id="9802507at2"/>
<dbReference type="KEGG" id="tra:Trad_1588"/>
<dbReference type="GO" id="GO:0046084">
    <property type="term" value="P:adenine biosynthetic process"/>
    <property type="evidence" value="ECO:0007669"/>
    <property type="project" value="TreeGrafter"/>
</dbReference>
<gene>
    <name evidence="12" type="primary">purM</name>
    <name evidence="15" type="ordered locus">Trad_1588</name>
</gene>
<dbReference type="UniPathway" id="UPA00074">
    <property type="reaction ID" value="UER00129"/>
</dbReference>
<evidence type="ECO:0000256" key="12">
    <source>
        <dbReference type="HAMAP-Rule" id="MF_00741"/>
    </source>
</evidence>
<comment type="similarity">
    <text evidence="2 12">Belongs to the AIR synthase family.</text>
</comment>
<evidence type="ECO:0000256" key="4">
    <source>
        <dbReference type="ARBA" id="ARBA00020367"/>
    </source>
</evidence>
<keyword evidence="5 12" id="KW-0436">Ligase</keyword>
<reference evidence="15 16" key="2">
    <citation type="journal article" date="2011" name="Stand. Genomic Sci.">
        <title>Complete genome sequence of Truepera radiovictrix type strain (RQ-24).</title>
        <authorList>
            <person name="Ivanova N."/>
            <person name="Rohde C."/>
            <person name="Munk C."/>
            <person name="Nolan M."/>
            <person name="Lucas S."/>
            <person name="Del Rio T.G."/>
            <person name="Tice H."/>
            <person name="Deshpande S."/>
            <person name="Cheng J.F."/>
            <person name="Tapia R."/>
            <person name="Han C."/>
            <person name="Goodwin L."/>
            <person name="Pitluck S."/>
            <person name="Liolios K."/>
            <person name="Mavromatis K."/>
            <person name="Mikhailova N."/>
            <person name="Pati A."/>
            <person name="Chen A."/>
            <person name="Palaniappan K."/>
            <person name="Land M."/>
            <person name="Hauser L."/>
            <person name="Chang Y.J."/>
            <person name="Jeffries C.D."/>
            <person name="Brambilla E."/>
            <person name="Rohde M."/>
            <person name="Goker M."/>
            <person name="Tindall B.J."/>
            <person name="Woyke T."/>
            <person name="Bristow J."/>
            <person name="Eisen J.A."/>
            <person name="Markowitz V."/>
            <person name="Hugenholtz P."/>
            <person name="Kyrpides N.C."/>
            <person name="Klenk H.P."/>
            <person name="Lapidus A."/>
        </authorList>
    </citation>
    <scope>NUCLEOTIDE SEQUENCE [LARGE SCALE GENOMIC DNA]</scope>
    <source>
        <strain evidence="16">DSM 17093 / CIP 108686 / LMG 22925 / RQ-24</strain>
    </source>
</reference>
<evidence type="ECO:0000256" key="2">
    <source>
        <dbReference type="ARBA" id="ARBA00010280"/>
    </source>
</evidence>
<feature type="domain" description="PurM-like C-terminal" evidence="14">
    <location>
        <begin position="189"/>
        <end position="345"/>
    </location>
</feature>
<dbReference type="STRING" id="649638.Trad_1588"/>
<evidence type="ECO:0000259" key="14">
    <source>
        <dbReference type="Pfam" id="PF02769"/>
    </source>
</evidence>
<dbReference type="GO" id="GO:0005829">
    <property type="term" value="C:cytosol"/>
    <property type="evidence" value="ECO:0007669"/>
    <property type="project" value="TreeGrafter"/>
</dbReference>
<dbReference type="PANTHER" id="PTHR10520:SF12">
    <property type="entry name" value="TRIFUNCTIONAL PURINE BIOSYNTHETIC PROTEIN ADENOSINE-3"/>
    <property type="match status" value="1"/>
</dbReference>
<dbReference type="SUPFAM" id="SSF56042">
    <property type="entry name" value="PurM C-terminal domain-like"/>
    <property type="match status" value="1"/>
</dbReference>
<comment type="pathway">
    <text evidence="1 12">Purine metabolism; IMP biosynthesis via de novo pathway; 5-amino-1-(5-phospho-D-ribosyl)imidazole from N(2)-formyl-N(1)-(5-phospho-D-ribosyl)glycinamide: step 2/2.</text>
</comment>
<keyword evidence="7 12" id="KW-0067">ATP-binding</keyword>
<keyword evidence="12" id="KW-0963">Cytoplasm</keyword>
<dbReference type="InterPro" id="IPR016188">
    <property type="entry name" value="PurM-like_N"/>
</dbReference>
<keyword evidence="12" id="KW-0658">Purine biosynthesis</keyword>
<dbReference type="AlphaFoldDB" id="D7CY68"/>
<evidence type="ECO:0000256" key="8">
    <source>
        <dbReference type="ARBA" id="ARBA00031908"/>
    </source>
</evidence>
<reference evidence="16" key="1">
    <citation type="submission" date="2010-05" db="EMBL/GenBank/DDBJ databases">
        <title>The complete genome of Truepera radiovictris DSM 17093.</title>
        <authorList>
            <consortium name="US DOE Joint Genome Institute (JGI-PGF)"/>
            <person name="Lucas S."/>
            <person name="Copeland A."/>
            <person name="Lapidus A."/>
            <person name="Glavina del Rio T."/>
            <person name="Dalin E."/>
            <person name="Tice H."/>
            <person name="Bruce D."/>
            <person name="Goodwin L."/>
            <person name="Pitluck S."/>
            <person name="Kyrpides N."/>
            <person name="Mavromatis K."/>
            <person name="Ovchinnikova G."/>
            <person name="Munk A.C."/>
            <person name="Detter J.C."/>
            <person name="Han C."/>
            <person name="Tapia R."/>
            <person name="Land M."/>
            <person name="Hauser L."/>
            <person name="Markowitz V."/>
            <person name="Cheng J.-F."/>
            <person name="Hugenholtz P."/>
            <person name="Woyke T."/>
            <person name="Wu D."/>
            <person name="Tindall B."/>
            <person name="Pomrenke H.G."/>
            <person name="Brambilla E."/>
            <person name="Klenk H.-P."/>
            <person name="Eisen J.A."/>
        </authorList>
    </citation>
    <scope>NUCLEOTIDE SEQUENCE [LARGE SCALE GENOMIC DNA]</scope>
    <source>
        <strain evidence="16">DSM 17093 / CIP 108686 / LMG 22925 / RQ-24</strain>
    </source>
</reference>